<dbReference type="RefSeq" id="WP_369084404.1">
    <property type="nucleotide sequence ID" value="NZ_JBFSHR010000015.1"/>
</dbReference>
<dbReference type="Proteomes" id="UP001560267">
    <property type="component" value="Unassembled WGS sequence"/>
</dbReference>
<dbReference type="CDD" id="cd00814">
    <property type="entry name" value="MetRS_core"/>
    <property type="match status" value="1"/>
</dbReference>
<dbReference type="SUPFAM" id="SSF52374">
    <property type="entry name" value="Nucleotidylyl transferase"/>
    <property type="match status" value="1"/>
</dbReference>
<dbReference type="InterPro" id="IPR014729">
    <property type="entry name" value="Rossmann-like_a/b/a_fold"/>
</dbReference>
<evidence type="ECO:0000313" key="10">
    <source>
        <dbReference type="Proteomes" id="UP001560267"/>
    </source>
</evidence>
<accession>A0ABV3Y1V1</accession>
<feature type="domain" description="Methionyl/Leucyl tRNA synthetase" evidence="8">
    <location>
        <begin position="146"/>
        <end position="358"/>
    </location>
</feature>
<evidence type="ECO:0000256" key="2">
    <source>
        <dbReference type="ARBA" id="ARBA00022598"/>
    </source>
</evidence>
<dbReference type="PANTHER" id="PTHR43326">
    <property type="entry name" value="METHIONYL-TRNA SYNTHETASE"/>
    <property type="match status" value="1"/>
</dbReference>
<keyword evidence="4 7" id="KW-0067">ATP-binding</keyword>
<gene>
    <name evidence="9" type="ORF">AB6A68_05895</name>
</gene>
<dbReference type="EC" id="6.1.1.10" evidence="1"/>
<evidence type="ECO:0000256" key="1">
    <source>
        <dbReference type="ARBA" id="ARBA00012838"/>
    </source>
</evidence>
<dbReference type="GO" id="GO:0016874">
    <property type="term" value="F:ligase activity"/>
    <property type="evidence" value="ECO:0007669"/>
    <property type="project" value="UniProtKB-KW"/>
</dbReference>
<dbReference type="PRINTS" id="PR01041">
    <property type="entry name" value="TRNASYNTHMET"/>
</dbReference>
<keyword evidence="6 7" id="KW-0030">Aminoacyl-tRNA synthetase</keyword>
<evidence type="ECO:0000256" key="3">
    <source>
        <dbReference type="ARBA" id="ARBA00022741"/>
    </source>
</evidence>
<sequence>MNRFYITTPIFYVNGDPHLGTAYAAINADAFARWHRLRGDQVLFVTGTDEHGLKIQQSADEHGVSPQAWVDQTSAHFLGAWRELEISFDDFIRTTQERHHRTVQQFLTAIYDNGFIEKGHYVGLYCVACEAYYEESELLDGGRCPVHERPVTEMSEENYFFRLSAFTDRLIDLYESGAIRVTPEFRANEVLGFLRQGLKDISITRTSISWGVQVPWDANHVFYVWYDALINYLTAIGYGDDQERFLRWWPAVHHLLGKDIIRFHAIWWPAMCLAAGIDPPSELLVTGWLLVDGAKMSKSSSNQIDPLAVARELSSDALRYYLLSSTSFGSDGDVSLDRLRATYNADLANDLGNLVSRTAALIVQKLGGEAPSVPELDDRVQSLADLMAQGTQAWSEFRPNAALSAAMEMVRFSNSLLEQTEPWRRPSGDADTAWCLGAVTEGIRLASALLSPAIPQATGGILHRLGFENMGELEWHAGHRGQLLHRSEPLFPRLARDRS</sequence>
<dbReference type="InterPro" id="IPR033911">
    <property type="entry name" value="MetRS_core"/>
</dbReference>
<evidence type="ECO:0000256" key="4">
    <source>
        <dbReference type="ARBA" id="ARBA00022840"/>
    </source>
</evidence>
<comment type="caution">
    <text evidence="9">The sequence shown here is derived from an EMBL/GenBank/DDBJ whole genome shotgun (WGS) entry which is preliminary data.</text>
</comment>
<keyword evidence="10" id="KW-1185">Reference proteome</keyword>
<dbReference type="PANTHER" id="PTHR43326:SF1">
    <property type="entry name" value="METHIONINE--TRNA LIGASE, MITOCHONDRIAL"/>
    <property type="match status" value="1"/>
</dbReference>
<evidence type="ECO:0000313" key="9">
    <source>
        <dbReference type="EMBL" id="MEX6429370.1"/>
    </source>
</evidence>
<dbReference type="Gene3D" id="1.10.730.10">
    <property type="entry name" value="Isoleucyl-tRNA Synthetase, Domain 1"/>
    <property type="match status" value="1"/>
</dbReference>
<dbReference type="Gene3D" id="2.170.220.10">
    <property type="match status" value="1"/>
</dbReference>
<evidence type="ECO:0000256" key="6">
    <source>
        <dbReference type="ARBA" id="ARBA00023146"/>
    </source>
</evidence>
<dbReference type="Pfam" id="PF09334">
    <property type="entry name" value="tRNA-synt_1g"/>
    <property type="match status" value="1"/>
</dbReference>
<comment type="similarity">
    <text evidence="7">Belongs to the class-I aminoacyl-tRNA synthetase family.</text>
</comment>
<dbReference type="InterPro" id="IPR009080">
    <property type="entry name" value="tRNAsynth_Ia_anticodon-bd"/>
</dbReference>
<keyword evidence="5 7" id="KW-0648">Protein biosynthesis</keyword>
<reference evidence="9 10" key="1">
    <citation type="submission" date="2024-07" db="EMBL/GenBank/DDBJ databases">
        <title>Draft Genome Sequence of Ferrimicrobium acidiphilum Strain YE2023, Isolated from a Pulp of Bioleach Reactor.</title>
        <authorList>
            <person name="Elkina Y.A."/>
            <person name="Bulaeva A.G."/>
            <person name="Beletsky A.V."/>
            <person name="Mardanov A.V."/>
        </authorList>
    </citation>
    <scope>NUCLEOTIDE SEQUENCE [LARGE SCALE GENOMIC DNA]</scope>
    <source>
        <strain evidence="9 10">YE2023</strain>
    </source>
</reference>
<proteinExistence type="inferred from homology"/>
<evidence type="ECO:0000259" key="8">
    <source>
        <dbReference type="Pfam" id="PF09334"/>
    </source>
</evidence>
<dbReference type="EMBL" id="JBFSHR010000015">
    <property type="protein sequence ID" value="MEX6429370.1"/>
    <property type="molecule type" value="Genomic_DNA"/>
</dbReference>
<dbReference type="SUPFAM" id="SSF47323">
    <property type="entry name" value="Anticodon-binding domain of a subclass of class I aminoacyl-tRNA synthetases"/>
    <property type="match status" value="1"/>
</dbReference>
<dbReference type="InterPro" id="IPR015413">
    <property type="entry name" value="Methionyl/Leucyl_tRNA_Synth"/>
</dbReference>
<name>A0ABV3Y1V1_9ACTN</name>
<keyword evidence="3 7" id="KW-0547">Nucleotide-binding</keyword>
<evidence type="ECO:0000256" key="7">
    <source>
        <dbReference type="RuleBase" id="RU363039"/>
    </source>
</evidence>
<evidence type="ECO:0000256" key="5">
    <source>
        <dbReference type="ARBA" id="ARBA00022917"/>
    </source>
</evidence>
<dbReference type="InterPro" id="IPR023457">
    <property type="entry name" value="Met-tRNA_synth_2"/>
</dbReference>
<keyword evidence="2 7" id="KW-0436">Ligase</keyword>
<protein>
    <recommendedName>
        <fullName evidence="1">methionine--tRNA ligase</fullName>
        <ecNumber evidence="1">6.1.1.10</ecNumber>
    </recommendedName>
</protein>
<dbReference type="Gene3D" id="3.40.50.620">
    <property type="entry name" value="HUPs"/>
    <property type="match status" value="1"/>
</dbReference>
<organism evidence="9 10">
    <name type="scientific">Ferrimicrobium acidiphilum</name>
    <dbReference type="NCBI Taxonomy" id="121039"/>
    <lineage>
        <taxon>Bacteria</taxon>
        <taxon>Bacillati</taxon>
        <taxon>Actinomycetota</taxon>
        <taxon>Acidimicrobiia</taxon>
        <taxon>Acidimicrobiales</taxon>
        <taxon>Acidimicrobiaceae</taxon>
        <taxon>Ferrimicrobium</taxon>
    </lineage>
</organism>